<sequence length="186" mass="20396">MGKDGGCVPRKKKHSSSAEDASRRCRSSATTTNNAPIIASDEDICEIPVAMVNSTNTQSTLKLFIVFYSMYGHVEELAKRMKKGVEGVEGVEVVLFRVPETLPADVLVLIKVPPKDLEIPEISTTKLVEANGFLFRFPTRCECMVAQMKAFFDSTDQLLKEKTLAEKPAEFFVSIGTQGGGQETTT</sequence>
<accession>A0A9W7MLE3</accession>
<dbReference type="PROSITE" id="PS50902">
    <property type="entry name" value="FLAVODOXIN_LIKE"/>
    <property type="match status" value="1"/>
</dbReference>
<dbReference type="PANTHER" id="PTHR30546">
    <property type="entry name" value="FLAVODOXIN-RELATED PROTEIN WRBA-RELATED"/>
    <property type="match status" value="1"/>
</dbReference>
<organism evidence="4 5">
    <name type="scientific">Hibiscus trionum</name>
    <name type="common">Flower of an hour</name>
    <dbReference type="NCBI Taxonomy" id="183268"/>
    <lineage>
        <taxon>Eukaryota</taxon>
        <taxon>Viridiplantae</taxon>
        <taxon>Streptophyta</taxon>
        <taxon>Embryophyta</taxon>
        <taxon>Tracheophyta</taxon>
        <taxon>Spermatophyta</taxon>
        <taxon>Magnoliopsida</taxon>
        <taxon>eudicotyledons</taxon>
        <taxon>Gunneridae</taxon>
        <taxon>Pentapetalae</taxon>
        <taxon>rosids</taxon>
        <taxon>malvids</taxon>
        <taxon>Malvales</taxon>
        <taxon>Malvaceae</taxon>
        <taxon>Malvoideae</taxon>
        <taxon>Hibiscus</taxon>
    </lineage>
</organism>
<evidence type="ECO:0000259" key="3">
    <source>
        <dbReference type="PROSITE" id="PS50902"/>
    </source>
</evidence>
<dbReference type="PANTHER" id="PTHR30546:SF3">
    <property type="entry name" value="NAD(P)H DEHYDROGENASE (QUINONE) FQR1-LIKE 2-RELATED"/>
    <property type="match status" value="1"/>
</dbReference>
<evidence type="ECO:0000313" key="5">
    <source>
        <dbReference type="Proteomes" id="UP001165190"/>
    </source>
</evidence>
<dbReference type="SUPFAM" id="SSF52218">
    <property type="entry name" value="Flavoproteins"/>
    <property type="match status" value="1"/>
</dbReference>
<dbReference type="Gene3D" id="3.40.50.360">
    <property type="match status" value="1"/>
</dbReference>
<dbReference type="AlphaFoldDB" id="A0A9W7MLE3"/>
<dbReference type="InterPro" id="IPR008254">
    <property type="entry name" value="Flavodoxin/NO_synth"/>
</dbReference>
<feature type="region of interest" description="Disordered" evidence="2">
    <location>
        <begin position="1"/>
        <end position="31"/>
    </location>
</feature>
<dbReference type="Proteomes" id="UP001165190">
    <property type="component" value="Unassembled WGS sequence"/>
</dbReference>
<proteinExistence type="inferred from homology"/>
<protein>
    <recommendedName>
        <fullName evidence="3">Flavodoxin-like domain-containing protein</fullName>
    </recommendedName>
</protein>
<evidence type="ECO:0000313" key="4">
    <source>
        <dbReference type="EMBL" id="GMJ01766.1"/>
    </source>
</evidence>
<comment type="caution">
    <text evidence="4">The sequence shown here is derived from an EMBL/GenBank/DDBJ whole genome shotgun (WGS) entry which is preliminary data.</text>
</comment>
<reference evidence="4" key="1">
    <citation type="submission" date="2023-05" db="EMBL/GenBank/DDBJ databases">
        <title>Genome and transcriptome analyses reveal genes involved in the formation of fine ridges on petal epidermal cells in Hibiscus trionum.</title>
        <authorList>
            <person name="Koshimizu S."/>
            <person name="Masuda S."/>
            <person name="Ishii T."/>
            <person name="Shirasu K."/>
            <person name="Hoshino A."/>
            <person name="Arita M."/>
        </authorList>
    </citation>
    <scope>NUCLEOTIDE SEQUENCE</scope>
    <source>
        <strain evidence="4">Hamamatsu line</strain>
    </source>
</reference>
<keyword evidence="5" id="KW-1185">Reference proteome</keyword>
<feature type="domain" description="Flavodoxin-like" evidence="3">
    <location>
        <begin position="63"/>
        <end position="186"/>
    </location>
</feature>
<comment type="similarity">
    <text evidence="1">Belongs to the WrbA family.</text>
</comment>
<dbReference type="InterPro" id="IPR029039">
    <property type="entry name" value="Flavoprotein-like_sf"/>
</dbReference>
<dbReference type="OrthoDB" id="504689at2759"/>
<dbReference type="Pfam" id="PF00258">
    <property type="entry name" value="Flavodoxin_1"/>
    <property type="match status" value="1"/>
</dbReference>
<dbReference type="GO" id="GO:0010181">
    <property type="term" value="F:FMN binding"/>
    <property type="evidence" value="ECO:0007669"/>
    <property type="project" value="InterPro"/>
</dbReference>
<evidence type="ECO:0000256" key="1">
    <source>
        <dbReference type="ARBA" id="ARBA00006961"/>
    </source>
</evidence>
<dbReference type="GO" id="GO:0003955">
    <property type="term" value="F:NAD(P)H dehydrogenase (quinone) activity"/>
    <property type="evidence" value="ECO:0007669"/>
    <property type="project" value="TreeGrafter"/>
</dbReference>
<dbReference type="EMBL" id="BSYR01000035">
    <property type="protein sequence ID" value="GMJ01766.1"/>
    <property type="molecule type" value="Genomic_DNA"/>
</dbReference>
<evidence type="ECO:0000256" key="2">
    <source>
        <dbReference type="SAM" id="MobiDB-lite"/>
    </source>
</evidence>
<gene>
    <name evidence="4" type="ORF">HRI_003845800</name>
</gene>
<dbReference type="GO" id="GO:0016020">
    <property type="term" value="C:membrane"/>
    <property type="evidence" value="ECO:0007669"/>
    <property type="project" value="TreeGrafter"/>
</dbReference>
<name>A0A9W7MLE3_HIBTR</name>